<dbReference type="FunFam" id="3.30.870.10:FF:000014">
    <property type="entry name" value="Cardiolipin synthase"/>
    <property type="match status" value="1"/>
</dbReference>
<evidence type="ECO:0000256" key="9">
    <source>
        <dbReference type="ARBA" id="ARBA00023136"/>
    </source>
</evidence>
<comment type="catalytic activity">
    <reaction evidence="13">
        <text>2 a 1,2-diacyl-sn-glycero-3-phospho-(1'-sn-glycerol) = a cardiolipin + glycerol</text>
        <dbReference type="Rhea" id="RHEA:31451"/>
        <dbReference type="ChEBI" id="CHEBI:17754"/>
        <dbReference type="ChEBI" id="CHEBI:62237"/>
        <dbReference type="ChEBI" id="CHEBI:64716"/>
    </reaction>
</comment>
<dbReference type="FunFam" id="3.30.870.10:FF:000021">
    <property type="entry name" value="Cardiolipin synthase"/>
    <property type="match status" value="1"/>
</dbReference>
<feature type="active site" evidence="13">
    <location>
        <position position="416"/>
    </location>
</feature>
<feature type="domain" description="PLD phosphodiesterase" evidence="15">
    <location>
        <begin position="411"/>
        <end position="438"/>
    </location>
</feature>
<evidence type="ECO:0000256" key="7">
    <source>
        <dbReference type="ARBA" id="ARBA00022989"/>
    </source>
</evidence>
<evidence type="ECO:0000256" key="12">
    <source>
        <dbReference type="ARBA" id="ARBA00057569"/>
    </source>
</evidence>
<dbReference type="InterPro" id="IPR001736">
    <property type="entry name" value="PLipase_D/transphosphatidylase"/>
</dbReference>
<feature type="transmembrane region" description="Helical" evidence="13">
    <location>
        <begin position="51"/>
        <end position="71"/>
    </location>
</feature>
<feature type="active site" evidence="13">
    <location>
        <position position="423"/>
    </location>
</feature>
<proteinExistence type="inferred from homology"/>
<dbReference type="CDD" id="cd09112">
    <property type="entry name" value="PLDc_CLS_2"/>
    <property type="match status" value="1"/>
</dbReference>
<evidence type="ECO:0000256" key="4">
    <source>
        <dbReference type="ARBA" id="ARBA00022679"/>
    </source>
</evidence>
<organism evidence="16 17">
    <name type="scientific">Kroppenstedtia pulmonis</name>
    <dbReference type="NCBI Taxonomy" id="1380685"/>
    <lineage>
        <taxon>Bacteria</taxon>
        <taxon>Bacillati</taxon>
        <taxon>Bacillota</taxon>
        <taxon>Bacilli</taxon>
        <taxon>Bacillales</taxon>
        <taxon>Thermoactinomycetaceae</taxon>
        <taxon>Kroppenstedtia</taxon>
    </lineage>
</organism>
<evidence type="ECO:0000313" key="17">
    <source>
        <dbReference type="Proteomes" id="UP000503088"/>
    </source>
</evidence>
<comment type="subcellular location">
    <subcellularLocation>
        <location evidence="1 13">Cell membrane</location>
        <topology evidence="1 13">Multi-pass membrane protein</topology>
    </subcellularLocation>
</comment>
<keyword evidence="11 13" id="KW-1208">Phospholipid metabolism</keyword>
<keyword evidence="9 13" id="KW-0472">Membrane</keyword>
<feature type="active site" evidence="13">
    <location>
        <position position="241"/>
    </location>
</feature>
<keyword evidence="10 13" id="KW-0594">Phospholipid biosynthesis</keyword>
<dbReference type="SMART" id="SM00155">
    <property type="entry name" value="PLDc"/>
    <property type="match status" value="2"/>
</dbReference>
<dbReference type="HAMAP" id="MF_01916">
    <property type="entry name" value="Cardiolipin_synth_Cls"/>
    <property type="match status" value="1"/>
</dbReference>
<dbReference type="Gene3D" id="3.30.870.10">
    <property type="entry name" value="Endonuclease Chain A"/>
    <property type="match status" value="2"/>
</dbReference>
<keyword evidence="6" id="KW-0677">Repeat</keyword>
<accession>A0A7D3XRB8</accession>
<keyword evidence="3 13" id="KW-0444">Lipid biosynthesis</keyword>
<evidence type="ECO:0000256" key="6">
    <source>
        <dbReference type="ARBA" id="ARBA00022737"/>
    </source>
</evidence>
<comment type="similarity">
    <text evidence="13">Belongs to the phospholipase D family. Cardiolipin synthase subfamily.</text>
</comment>
<dbReference type="PROSITE" id="PS50035">
    <property type="entry name" value="PLD"/>
    <property type="match status" value="2"/>
</dbReference>
<evidence type="ECO:0000256" key="1">
    <source>
        <dbReference type="ARBA" id="ARBA00004651"/>
    </source>
</evidence>
<evidence type="ECO:0000256" key="5">
    <source>
        <dbReference type="ARBA" id="ARBA00022692"/>
    </source>
</evidence>
<dbReference type="SUPFAM" id="SSF56024">
    <property type="entry name" value="Phospholipase D/nuclease"/>
    <property type="match status" value="2"/>
</dbReference>
<keyword evidence="2 13" id="KW-1003">Cell membrane</keyword>
<dbReference type="AlphaFoldDB" id="A0A7D3XRB8"/>
<evidence type="ECO:0000256" key="14">
    <source>
        <dbReference type="NCBIfam" id="TIGR04265"/>
    </source>
</evidence>
<dbReference type="PANTHER" id="PTHR21248">
    <property type="entry name" value="CARDIOLIPIN SYNTHASE"/>
    <property type="match status" value="1"/>
</dbReference>
<keyword evidence="4 13" id="KW-0808">Transferase</keyword>
<dbReference type="KEGG" id="kpul:GXN76_14295"/>
<dbReference type="InterPro" id="IPR030874">
    <property type="entry name" value="Cardiolipin_synth_Firmi"/>
</dbReference>
<evidence type="ECO:0000256" key="8">
    <source>
        <dbReference type="ARBA" id="ARBA00023098"/>
    </source>
</evidence>
<evidence type="ECO:0000256" key="11">
    <source>
        <dbReference type="ARBA" id="ARBA00023264"/>
    </source>
</evidence>
<keyword evidence="5 13" id="KW-0812">Transmembrane</keyword>
<evidence type="ECO:0000256" key="2">
    <source>
        <dbReference type="ARBA" id="ARBA00022475"/>
    </source>
</evidence>
<dbReference type="GO" id="GO:0008808">
    <property type="term" value="F:cardiolipin synthase activity"/>
    <property type="evidence" value="ECO:0007669"/>
    <property type="project" value="UniProtKB-UniRule"/>
</dbReference>
<dbReference type="EC" id="2.7.8.-" evidence="13 14"/>
<feature type="active site" evidence="13">
    <location>
        <position position="239"/>
    </location>
</feature>
<feature type="active site" evidence="13">
    <location>
        <position position="418"/>
    </location>
</feature>
<evidence type="ECO:0000259" key="15">
    <source>
        <dbReference type="PROSITE" id="PS50035"/>
    </source>
</evidence>
<dbReference type="Proteomes" id="UP000503088">
    <property type="component" value="Chromosome"/>
</dbReference>
<feature type="active site" evidence="13">
    <location>
        <position position="246"/>
    </location>
</feature>
<gene>
    <name evidence="16" type="primary">cls</name>
    <name evidence="16" type="ORF">GXN76_14295</name>
</gene>
<dbReference type="Pfam" id="PF13091">
    <property type="entry name" value="PLDc_2"/>
    <property type="match status" value="2"/>
</dbReference>
<keyword evidence="7 13" id="KW-1133">Transmembrane helix</keyword>
<keyword evidence="17" id="KW-1185">Reference proteome</keyword>
<protein>
    <recommendedName>
        <fullName evidence="13 14">Cardiolipin synthase</fullName>
        <shortName evidence="13">CL synthase</shortName>
        <ecNumber evidence="13 14">2.7.8.-</ecNumber>
    </recommendedName>
</protein>
<dbReference type="InterPro" id="IPR022924">
    <property type="entry name" value="Cardiolipin_synthase"/>
</dbReference>
<evidence type="ECO:0000256" key="13">
    <source>
        <dbReference type="HAMAP-Rule" id="MF_01916"/>
    </source>
</evidence>
<dbReference type="EMBL" id="CP048104">
    <property type="protein sequence ID" value="QKG85507.1"/>
    <property type="molecule type" value="Genomic_DNA"/>
</dbReference>
<sequence length="498" mass="57530">MDPFYGKPYGLVKGEERVTVATVLVGAVLILNILFAIAIIFLERRDVRSTWAWLIVLLFIPVIGFILYLVFGRNLNGQKIFTWDEQLHKRFQKAIALQKEKFSQSEFWFQDPILEENKQLILMHLNNDQAILTQDNHVEIFTDGKEKFDALLKDLAEAQHHIHLIYYIIRHDELGKKIMDLLIQKAREGVGVRIIYDALGSRRLSKKWIQKIRLAGGEVEAFFPARLPLFNLRLNFRNHRKLVVIDGKIGYIGGFNIGNEYLGLSTRFGYWRDTHLRITGTAVHQIQNRFILDWSQASYQDISFQDGYYPEPEQQGDLGIQIVSSGPDSEWEQIKNGYIKMILTAKKYVYIQTPYFIPDDSLLDALRMAALSGIDVRIMIPNKPDHPFVYWATYSYIGELLKAGGKVYIYQNGFLHAKTIVVDDQIASVGTANIDMRSFRLNFEVNAFLYHAHTVRQLASIIHKDTLQSTVLTYEGYLERSFSVRFKESISRLLSPIL</sequence>
<dbReference type="InterPro" id="IPR027379">
    <property type="entry name" value="CLS_N"/>
</dbReference>
<dbReference type="NCBIfam" id="TIGR04265">
    <property type="entry name" value="bac_cardiolipin"/>
    <property type="match status" value="1"/>
</dbReference>
<reference evidence="16 17" key="1">
    <citation type="submission" date="2020-01" db="EMBL/GenBank/DDBJ databases">
        <authorList>
            <person name="Gulvik C.A."/>
            <person name="Batra D.G."/>
        </authorList>
    </citation>
    <scope>NUCLEOTIDE SEQUENCE [LARGE SCALE GENOMIC DNA]</scope>
    <source>
        <strain evidence="16 17">W9323</strain>
    </source>
</reference>
<feature type="domain" description="PLD phosphodiesterase" evidence="15">
    <location>
        <begin position="234"/>
        <end position="261"/>
    </location>
</feature>
<feature type="transmembrane region" description="Helical" evidence="13">
    <location>
        <begin position="20"/>
        <end position="42"/>
    </location>
</feature>
<dbReference type="GO" id="GO:0032049">
    <property type="term" value="P:cardiolipin biosynthetic process"/>
    <property type="evidence" value="ECO:0007669"/>
    <property type="project" value="UniProtKB-UniRule"/>
</dbReference>
<evidence type="ECO:0000256" key="10">
    <source>
        <dbReference type="ARBA" id="ARBA00023209"/>
    </source>
</evidence>
<dbReference type="GO" id="GO:0005886">
    <property type="term" value="C:plasma membrane"/>
    <property type="evidence" value="ECO:0007669"/>
    <property type="project" value="UniProtKB-SubCell"/>
</dbReference>
<dbReference type="RefSeq" id="WP_173224220.1">
    <property type="nucleotide sequence ID" value="NZ_CP048104.1"/>
</dbReference>
<evidence type="ECO:0000313" key="16">
    <source>
        <dbReference type="EMBL" id="QKG85507.1"/>
    </source>
</evidence>
<dbReference type="CDD" id="cd09110">
    <property type="entry name" value="PLDc_CLS_1"/>
    <property type="match status" value="1"/>
</dbReference>
<keyword evidence="8 13" id="KW-0443">Lipid metabolism</keyword>
<dbReference type="Pfam" id="PF13396">
    <property type="entry name" value="PLDc_N"/>
    <property type="match status" value="1"/>
</dbReference>
<dbReference type="InterPro" id="IPR025202">
    <property type="entry name" value="PLD-like_dom"/>
</dbReference>
<comment type="function">
    <text evidence="12 13">Catalyzes the reversible phosphatidyl group transfer from one phosphatidylglycerol molecule to another to form cardiolipin (CL) (diphosphatidylglycerol) and glycerol.</text>
</comment>
<dbReference type="PANTHER" id="PTHR21248:SF22">
    <property type="entry name" value="PHOSPHOLIPASE D"/>
    <property type="match status" value="1"/>
</dbReference>
<evidence type="ECO:0000256" key="3">
    <source>
        <dbReference type="ARBA" id="ARBA00022516"/>
    </source>
</evidence>
<name>A0A7D3XRB8_9BACL</name>